<dbReference type="GO" id="GO:0032049">
    <property type="term" value="P:cardiolipin biosynthetic process"/>
    <property type="evidence" value="ECO:0007669"/>
    <property type="project" value="InterPro"/>
</dbReference>
<keyword evidence="10" id="KW-0548">Nucleotidyltransferase</keyword>
<evidence type="ECO:0000256" key="9">
    <source>
        <dbReference type="ARBA" id="ARBA00022679"/>
    </source>
</evidence>
<keyword evidence="16" id="KW-0594">Phospholipid biosynthesis</keyword>
<dbReference type="PANTHER" id="PTHR13619">
    <property type="entry name" value="PHOSPHATIDATE CYTIDYLYLTRANSFERASE, MITOCHONDRIAL"/>
    <property type="match status" value="1"/>
</dbReference>
<evidence type="ECO:0000256" key="4">
    <source>
        <dbReference type="ARBA" id="ARBA00005189"/>
    </source>
</evidence>
<comment type="subcellular location">
    <subcellularLocation>
        <location evidence="2">Mitochondrion inner membrane</location>
        <topology evidence="2">Peripheral membrane protein</topology>
        <orientation evidence="2">Matrix side</orientation>
    </subcellularLocation>
</comment>
<proteinExistence type="inferred from homology"/>
<dbReference type="InterPro" id="IPR015222">
    <property type="entry name" value="Tam41"/>
</dbReference>
<evidence type="ECO:0000313" key="20">
    <source>
        <dbReference type="Proteomes" id="UP000077115"/>
    </source>
</evidence>
<evidence type="ECO:0000256" key="14">
    <source>
        <dbReference type="ARBA" id="ARBA00023128"/>
    </source>
</evidence>
<dbReference type="Proteomes" id="UP000077115">
    <property type="component" value="Unassembled WGS sequence"/>
</dbReference>
<evidence type="ECO:0000256" key="15">
    <source>
        <dbReference type="ARBA" id="ARBA00023136"/>
    </source>
</evidence>
<protein>
    <recommendedName>
        <fullName evidence="7">Phosphatidate cytidylyltransferase, mitochondrial</fullName>
        <ecNumber evidence="6">2.7.7.41</ecNumber>
    </recommendedName>
    <alternativeName>
        <fullName evidence="18">CDP-diacylglycerol synthase</fullName>
    </alternativeName>
</protein>
<dbReference type="Pfam" id="PF09139">
    <property type="entry name" value="Tam41_Mmp37"/>
    <property type="match status" value="1"/>
</dbReference>
<dbReference type="EMBL" id="DS022309">
    <property type="protein sequence ID" value="OAJ42999.1"/>
    <property type="molecule type" value="Genomic_DNA"/>
</dbReference>
<dbReference type="AlphaFoldDB" id="A0A177WSB0"/>
<dbReference type="VEuPathDB" id="FungiDB:BDEG_26384"/>
<evidence type="ECO:0000256" key="8">
    <source>
        <dbReference type="ARBA" id="ARBA00022516"/>
    </source>
</evidence>
<keyword evidence="15" id="KW-0472">Membrane</keyword>
<dbReference type="PANTHER" id="PTHR13619:SF0">
    <property type="entry name" value="PHOSPHATIDATE CYTIDYLYLTRANSFERASE, MITOCHONDRIAL"/>
    <property type="match status" value="1"/>
</dbReference>
<sequence>MTVLSLVTRQSAAVALSKPFYSTNACIGLVSAFVTGSRQLSTNPHTLQNTSSLQDQSSSASSVHDKLESIVSSFRAPVRFALAYGSGVFQQKGYDAIHSSLDSVNENKASSFNEKPMVDFIFGVVHSEHWHSLNIKQNPHHYSSIAGLGSGSIAKIQDSFGAGLFYNPDVVVEGARIKYGVVRLDRLINDLNEWDTMYIAGRMHKPTMILRDDARVRLASQTNLLNAVRISLLMLPHQFTEEDLFLKIAGLSYQGDFRMKFGENPYKIYNIVYTQMDAFRDKYKPIIEEIPNVNYLFDGTLQQEDNIVMCGSMIRQLPKKLYSIIKYHHLWYLSRSGKLNTDMTEPALSQSIVQSPELTLYVEKALADVVAIPALTQSIKGVLTAGVSRSIKYAGEKIGKMMSGKEPTKIH</sequence>
<keyword evidence="8" id="KW-0444">Lipid biosynthesis</keyword>
<dbReference type="EC" id="2.7.7.41" evidence="6"/>
<dbReference type="STRING" id="403673.A0A177WSB0"/>
<keyword evidence="13" id="KW-0443">Lipid metabolism</keyword>
<keyword evidence="17" id="KW-1208">Phospholipid metabolism</keyword>
<evidence type="ECO:0000256" key="10">
    <source>
        <dbReference type="ARBA" id="ARBA00022695"/>
    </source>
</evidence>
<evidence type="ECO:0000256" key="3">
    <source>
        <dbReference type="ARBA" id="ARBA00005119"/>
    </source>
</evidence>
<keyword evidence="14" id="KW-0496">Mitochondrion</keyword>
<comment type="pathway">
    <text evidence="3">Phospholipid metabolism; CDP-diacylglycerol biosynthesis; CDP-diacylglycerol from sn-glycerol 3-phosphate: step 3/3.</text>
</comment>
<evidence type="ECO:0000256" key="11">
    <source>
        <dbReference type="ARBA" id="ARBA00022792"/>
    </source>
</evidence>
<evidence type="ECO:0000256" key="16">
    <source>
        <dbReference type="ARBA" id="ARBA00023209"/>
    </source>
</evidence>
<evidence type="ECO:0000313" key="19">
    <source>
        <dbReference type="EMBL" id="OAJ42999.1"/>
    </source>
</evidence>
<dbReference type="eggNOG" id="KOG2986">
    <property type="taxonomic scope" value="Eukaryota"/>
</dbReference>
<name>A0A177WSB0_BATDL</name>
<evidence type="ECO:0000256" key="5">
    <source>
        <dbReference type="ARBA" id="ARBA00005458"/>
    </source>
</evidence>
<evidence type="ECO:0000256" key="1">
    <source>
        <dbReference type="ARBA" id="ARBA00001946"/>
    </source>
</evidence>
<keyword evidence="12" id="KW-0460">Magnesium</keyword>
<gene>
    <name evidence="19" type="ORF">BDEG_26384</name>
</gene>
<comment type="pathway">
    <text evidence="4">Lipid metabolism.</text>
</comment>
<evidence type="ECO:0000256" key="2">
    <source>
        <dbReference type="ARBA" id="ARBA00004443"/>
    </source>
</evidence>
<evidence type="ECO:0000256" key="7">
    <source>
        <dbReference type="ARBA" id="ARBA00018337"/>
    </source>
</evidence>
<dbReference type="OrthoDB" id="341477at2759"/>
<dbReference type="UniPathway" id="UPA00557">
    <property type="reaction ID" value="UER00614"/>
</dbReference>
<reference evidence="19 20" key="1">
    <citation type="submission" date="2006-10" db="EMBL/GenBank/DDBJ databases">
        <title>The Genome Sequence of Batrachochytrium dendrobatidis JEL423.</title>
        <authorList>
            <consortium name="The Broad Institute Genome Sequencing Platform"/>
            <person name="Birren B."/>
            <person name="Lander E."/>
            <person name="Galagan J."/>
            <person name="Cuomo C."/>
            <person name="Devon K."/>
            <person name="Jaffe D."/>
            <person name="Butler J."/>
            <person name="Alvarez P."/>
            <person name="Gnerre S."/>
            <person name="Grabherr M."/>
            <person name="Kleber M."/>
            <person name="Mauceli E."/>
            <person name="Brockman W."/>
            <person name="Young S."/>
            <person name="LaButti K."/>
            <person name="Sykes S."/>
            <person name="DeCaprio D."/>
            <person name="Crawford M."/>
            <person name="Koehrsen M."/>
            <person name="Engels R."/>
            <person name="Montgomery P."/>
            <person name="Pearson M."/>
            <person name="Howarth C."/>
            <person name="Larson L."/>
            <person name="White J."/>
            <person name="O'Leary S."/>
            <person name="Kodira C."/>
            <person name="Zeng Q."/>
            <person name="Yandava C."/>
            <person name="Alvarado L."/>
            <person name="Longcore J."/>
            <person name="James T."/>
        </authorList>
    </citation>
    <scope>NUCLEOTIDE SEQUENCE [LARGE SCALE GENOMIC DNA]</scope>
    <source>
        <strain evidence="19 20">JEL423</strain>
    </source>
</reference>
<dbReference type="GO" id="GO:0005743">
    <property type="term" value="C:mitochondrial inner membrane"/>
    <property type="evidence" value="ECO:0007669"/>
    <property type="project" value="UniProtKB-SubCell"/>
</dbReference>
<dbReference type="GO" id="GO:0004605">
    <property type="term" value="F:phosphatidate cytidylyltransferase activity"/>
    <property type="evidence" value="ECO:0007669"/>
    <property type="project" value="UniProtKB-EC"/>
</dbReference>
<keyword evidence="11" id="KW-0999">Mitochondrion inner membrane</keyword>
<dbReference type="GO" id="GO:0016024">
    <property type="term" value="P:CDP-diacylglycerol biosynthetic process"/>
    <property type="evidence" value="ECO:0007669"/>
    <property type="project" value="UniProtKB-UniPathway"/>
</dbReference>
<comment type="cofactor">
    <cofactor evidence="1">
        <name>Mg(2+)</name>
        <dbReference type="ChEBI" id="CHEBI:18420"/>
    </cofactor>
</comment>
<keyword evidence="9" id="KW-0808">Transferase</keyword>
<evidence type="ECO:0000256" key="6">
    <source>
        <dbReference type="ARBA" id="ARBA00012487"/>
    </source>
</evidence>
<evidence type="ECO:0000256" key="18">
    <source>
        <dbReference type="ARBA" id="ARBA00029893"/>
    </source>
</evidence>
<evidence type="ECO:0000256" key="13">
    <source>
        <dbReference type="ARBA" id="ARBA00023098"/>
    </source>
</evidence>
<organism evidence="19 20">
    <name type="scientific">Batrachochytrium dendrobatidis (strain JEL423)</name>
    <dbReference type="NCBI Taxonomy" id="403673"/>
    <lineage>
        <taxon>Eukaryota</taxon>
        <taxon>Fungi</taxon>
        <taxon>Fungi incertae sedis</taxon>
        <taxon>Chytridiomycota</taxon>
        <taxon>Chytridiomycota incertae sedis</taxon>
        <taxon>Chytridiomycetes</taxon>
        <taxon>Rhizophydiales</taxon>
        <taxon>Rhizophydiales incertae sedis</taxon>
        <taxon>Batrachochytrium</taxon>
    </lineage>
</organism>
<reference evidence="19 20" key="2">
    <citation type="submission" date="2016-05" db="EMBL/GenBank/DDBJ databases">
        <title>Lineage-specific infection strategies underlie the spectrum of fungal disease in amphibians.</title>
        <authorList>
            <person name="Cuomo C.A."/>
            <person name="Farrer R.A."/>
            <person name="James T."/>
            <person name="Longcore J."/>
            <person name="Birren B."/>
        </authorList>
    </citation>
    <scope>NUCLEOTIDE SEQUENCE [LARGE SCALE GENOMIC DNA]</scope>
    <source>
        <strain evidence="19 20">JEL423</strain>
    </source>
</reference>
<comment type="similarity">
    <text evidence="5">Belongs to the TAM41 family.</text>
</comment>
<evidence type="ECO:0000256" key="12">
    <source>
        <dbReference type="ARBA" id="ARBA00022842"/>
    </source>
</evidence>
<dbReference type="PIRSF" id="PIRSF028840">
    <property type="entry name" value="Mmp37"/>
    <property type="match status" value="1"/>
</dbReference>
<accession>A0A177WSB0</accession>
<evidence type="ECO:0000256" key="17">
    <source>
        <dbReference type="ARBA" id="ARBA00023264"/>
    </source>
</evidence>